<keyword evidence="1" id="KW-0732">Signal</keyword>
<dbReference type="RefSeq" id="WP_236068018.1">
    <property type="nucleotide sequence ID" value="NZ_JAGJBZ010000006.1"/>
</dbReference>
<organism evidence="2 3">
    <name type="scientific">Streptomyces griseiscabiei</name>
    <dbReference type="NCBI Taxonomy" id="2993540"/>
    <lineage>
        <taxon>Bacteria</taxon>
        <taxon>Bacillati</taxon>
        <taxon>Actinomycetota</taxon>
        <taxon>Actinomycetes</taxon>
        <taxon>Kitasatosporales</taxon>
        <taxon>Streptomycetaceae</taxon>
        <taxon>Streptomyces</taxon>
    </lineage>
</organism>
<evidence type="ECO:0000313" key="2">
    <source>
        <dbReference type="EMBL" id="MDX2908664.1"/>
    </source>
</evidence>
<dbReference type="Pfam" id="PF19882">
    <property type="entry name" value="DUF6355"/>
    <property type="match status" value="1"/>
</dbReference>
<dbReference type="EMBL" id="JARAVY010000003">
    <property type="protein sequence ID" value="MDX2908664.1"/>
    <property type="molecule type" value="Genomic_DNA"/>
</dbReference>
<evidence type="ECO:0000256" key="1">
    <source>
        <dbReference type="SAM" id="SignalP"/>
    </source>
</evidence>
<feature type="signal peptide" evidence="1">
    <location>
        <begin position="1"/>
        <end position="27"/>
    </location>
</feature>
<keyword evidence="3" id="KW-1185">Reference proteome</keyword>
<dbReference type="Proteomes" id="UP001271723">
    <property type="component" value="Unassembled WGS sequence"/>
</dbReference>
<proteinExistence type="predicted"/>
<name>A0ABU4L087_9ACTN</name>
<gene>
    <name evidence="2" type="ORF">PV517_08110</name>
</gene>
<accession>A0ABU4L087</accession>
<feature type="chain" id="PRO_5046511484" evidence="1">
    <location>
        <begin position="28"/>
        <end position="101"/>
    </location>
</feature>
<reference evidence="2 3" key="1">
    <citation type="journal article" date="2023" name="Microb. Genom.">
        <title>Mesoterricola silvestris gen. nov., sp. nov., Mesoterricola sediminis sp. nov., Geothrix oryzae sp. nov., Geothrix edaphica sp. nov., Geothrix rubra sp. nov., and Geothrix limicola sp. nov., six novel members of Acidobacteriota isolated from soils.</title>
        <authorList>
            <person name="Weisberg A.J."/>
            <person name="Pearce E."/>
            <person name="Kramer C.G."/>
            <person name="Chang J.H."/>
            <person name="Clarke C.R."/>
        </authorList>
    </citation>
    <scope>NUCLEOTIDE SEQUENCE [LARGE SCALE GENOMIC DNA]</scope>
    <source>
        <strain evidence="2 3">NRRL_B-2795</strain>
    </source>
</reference>
<sequence length="101" mass="10628">MHARVKILGAVAVAVMSAVALPGSASASGTAVRACGYYETQSDAYYGHCTSAPGPSNGAYIKIDWDWTPFDSYRCVRPGETRLGSTSEIDGAYWTANCTPA</sequence>
<evidence type="ECO:0000313" key="3">
    <source>
        <dbReference type="Proteomes" id="UP001271723"/>
    </source>
</evidence>
<comment type="caution">
    <text evidence="2">The sequence shown here is derived from an EMBL/GenBank/DDBJ whole genome shotgun (WGS) entry which is preliminary data.</text>
</comment>
<protein>
    <submittedName>
        <fullName evidence="2">DUF6355 family natural product biosynthesis protein</fullName>
    </submittedName>
</protein>
<dbReference type="InterPro" id="IPR045935">
    <property type="entry name" value="DUF6355"/>
</dbReference>